<protein>
    <recommendedName>
        <fullName evidence="4">Cytochrome c domain-containing protein</fullName>
    </recommendedName>
</protein>
<dbReference type="PANTHER" id="PTHR40394">
    <property type="entry name" value="LIPOPROTEIN-RELATED"/>
    <property type="match status" value="1"/>
</dbReference>
<organism evidence="5">
    <name type="scientific">hydrothermal vent metagenome</name>
    <dbReference type="NCBI Taxonomy" id="652676"/>
    <lineage>
        <taxon>unclassified sequences</taxon>
        <taxon>metagenomes</taxon>
        <taxon>ecological metagenomes</taxon>
    </lineage>
</organism>
<evidence type="ECO:0000256" key="1">
    <source>
        <dbReference type="ARBA" id="ARBA00022617"/>
    </source>
</evidence>
<name>A0A3B0UKD0_9ZZZZ</name>
<dbReference type="GO" id="GO:0009055">
    <property type="term" value="F:electron transfer activity"/>
    <property type="evidence" value="ECO:0007669"/>
    <property type="project" value="InterPro"/>
</dbReference>
<evidence type="ECO:0000313" key="5">
    <source>
        <dbReference type="EMBL" id="VAW25807.1"/>
    </source>
</evidence>
<evidence type="ECO:0000256" key="2">
    <source>
        <dbReference type="ARBA" id="ARBA00022723"/>
    </source>
</evidence>
<dbReference type="PROSITE" id="PS51007">
    <property type="entry name" value="CYTC"/>
    <property type="match status" value="1"/>
</dbReference>
<proteinExistence type="predicted"/>
<dbReference type="PROSITE" id="PS51257">
    <property type="entry name" value="PROKAR_LIPOPROTEIN"/>
    <property type="match status" value="1"/>
</dbReference>
<dbReference type="PANTHER" id="PTHR40394:SF2">
    <property type="entry name" value="QUINOL:CYTOCHROME C OXIDOREDUCTASE MEMBRANE PROTEIN"/>
    <property type="match status" value="1"/>
</dbReference>
<dbReference type="GO" id="GO:0046872">
    <property type="term" value="F:metal ion binding"/>
    <property type="evidence" value="ECO:0007669"/>
    <property type="project" value="UniProtKB-KW"/>
</dbReference>
<reference evidence="5" key="1">
    <citation type="submission" date="2018-06" db="EMBL/GenBank/DDBJ databases">
        <authorList>
            <person name="Zhirakovskaya E."/>
        </authorList>
    </citation>
    <scope>NUCLEOTIDE SEQUENCE</scope>
</reference>
<gene>
    <name evidence="5" type="ORF">MNBD_BACTEROID06-206</name>
</gene>
<keyword evidence="3" id="KW-0408">Iron</keyword>
<dbReference type="EMBL" id="UOES01000022">
    <property type="protein sequence ID" value="VAW25807.1"/>
    <property type="molecule type" value="Genomic_DNA"/>
</dbReference>
<dbReference type="Pfam" id="PF13442">
    <property type="entry name" value="Cytochrome_CBB3"/>
    <property type="match status" value="1"/>
</dbReference>
<accession>A0A3B0UKD0</accession>
<dbReference type="Gene3D" id="1.10.760.10">
    <property type="entry name" value="Cytochrome c-like domain"/>
    <property type="match status" value="1"/>
</dbReference>
<feature type="domain" description="Cytochrome c" evidence="4">
    <location>
        <begin position="119"/>
        <end position="203"/>
    </location>
</feature>
<dbReference type="SUPFAM" id="SSF46626">
    <property type="entry name" value="Cytochrome c"/>
    <property type="match status" value="1"/>
</dbReference>
<evidence type="ECO:0000259" key="4">
    <source>
        <dbReference type="PROSITE" id="PS51007"/>
    </source>
</evidence>
<dbReference type="AlphaFoldDB" id="A0A3B0UKD0"/>
<dbReference type="InterPro" id="IPR036909">
    <property type="entry name" value="Cyt_c-like_dom_sf"/>
</dbReference>
<keyword evidence="2" id="KW-0479">Metal-binding</keyword>
<keyword evidence="1" id="KW-0349">Heme</keyword>
<sequence>MKFNNVFTLLVAAGASLLISCEAGKDNTGYEYAPNMYHSVAYEPLKQVMDKESGLWVNSTDEKIGEYYSSNPNNEFEMNMLLPVENTVKRGKYLPYRIPKDSLALAAATLVNPLPNTKEVTAKGKELYGRFCSHCHGSNGVEPGLVGERYAGVPSYTSAAVKNITEGHIFHVITMGKGRMGAHDSQLSQQERWEIVRYVQTLQKQ</sequence>
<dbReference type="GO" id="GO:0020037">
    <property type="term" value="F:heme binding"/>
    <property type="evidence" value="ECO:0007669"/>
    <property type="project" value="InterPro"/>
</dbReference>
<dbReference type="InterPro" id="IPR009056">
    <property type="entry name" value="Cyt_c-like_dom"/>
</dbReference>
<evidence type="ECO:0000256" key="3">
    <source>
        <dbReference type="ARBA" id="ARBA00023004"/>
    </source>
</evidence>